<comment type="subunit">
    <text evidence="8">Component of the Mediator complex.</text>
</comment>
<comment type="subcellular location">
    <subcellularLocation>
        <location evidence="1 8">Nucleus</location>
    </subcellularLocation>
</comment>
<dbReference type="GO" id="GO:0006357">
    <property type="term" value="P:regulation of transcription by RNA polymerase II"/>
    <property type="evidence" value="ECO:0007669"/>
    <property type="project" value="InterPro"/>
</dbReference>
<dbReference type="EMBL" id="KZ613847">
    <property type="protein sequence ID" value="PMD56731.1"/>
    <property type="molecule type" value="Genomic_DNA"/>
</dbReference>
<evidence type="ECO:0000256" key="6">
    <source>
        <dbReference type="ARBA" id="ARBA00023242"/>
    </source>
</evidence>
<evidence type="ECO:0000256" key="7">
    <source>
        <dbReference type="ARBA" id="ARBA00032012"/>
    </source>
</evidence>
<evidence type="ECO:0000313" key="9">
    <source>
        <dbReference type="EMBL" id="PMD56731.1"/>
    </source>
</evidence>
<dbReference type="Pfam" id="PF09637">
    <property type="entry name" value="Med18"/>
    <property type="match status" value="1"/>
</dbReference>
<dbReference type="PANTHER" id="PTHR13321:SF2">
    <property type="entry name" value="MEDIATOR OF RNA POLYMERASE II TRANSCRIPTION SUBUNIT 18"/>
    <property type="match status" value="1"/>
</dbReference>
<comment type="similarity">
    <text evidence="2 8">Belongs to the Mediator complex subunit 18 family.</text>
</comment>
<evidence type="ECO:0000256" key="5">
    <source>
        <dbReference type="ARBA" id="ARBA00023163"/>
    </source>
</evidence>
<dbReference type="Gene3D" id="2.40.320.10">
    <property type="entry name" value="Hypothetical Protein Pfu-838710-001"/>
    <property type="match status" value="1"/>
</dbReference>
<keyword evidence="10" id="KW-1185">Reference proteome</keyword>
<dbReference type="GO" id="GO:0006369">
    <property type="term" value="P:termination of RNA polymerase II transcription"/>
    <property type="evidence" value="ECO:0007669"/>
    <property type="project" value="TreeGrafter"/>
</dbReference>
<dbReference type="STRING" id="1095630.A0A2J6T134"/>
<evidence type="ECO:0000256" key="1">
    <source>
        <dbReference type="ARBA" id="ARBA00004123"/>
    </source>
</evidence>
<evidence type="ECO:0000256" key="8">
    <source>
        <dbReference type="RuleBase" id="RU364150"/>
    </source>
</evidence>
<evidence type="ECO:0000256" key="2">
    <source>
        <dbReference type="ARBA" id="ARBA00009814"/>
    </source>
</evidence>
<dbReference type="AlphaFoldDB" id="A0A2J6T134"/>
<dbReference type="OrthoDB" id="5348092at2759"/>
<sequence length="257" mass="29534">MHELFLSTQVANEDLQRALRILQGYCGMKPVTLLRRRLIWEGPRTRSSLKGIDPGLLQKQPWKSLYDQLVRQSYVIALLYDIDRDQFGQSEKAADEDGEDLIDCDQLPGSLRWTDLPDPAGGRPVNSRLLITIDDEKGLCTVLKSMNHRFIQEMIQECHRFVLGNIVFDLSRYLQLPPSDTEPISSIRTRLPTYESLIPLDSENKWILTASALVLNGSNPDHKQKGIDELMTVRTEFEGCFDFQALDRHIFDTRVKF</sequence>
<name>A0A2J6T134_9HELO</name>
<dbReference type="InterPro" id="IPR019095">
    <property type="entry name" value="Mediator_Med18"/>
</dbReference>
<evidence type="ECO:0000256" key="3">
    <source>
        <dbReference type="ARBA" id="ARBA00019612"/>
    </source>
</evidence>
<dbReference type="PANTHER" id="PTHR13321">
    <property type="entry name" value="MEDIATOR OF RNA POLYMERASE II TRANSCRIPTION, SUBUNIT 18"/>
    <property type="match status" value="1"/>
</dbReference>
<protein>
    <recommendedName>
        <fullName evidence="3 8">Mediator of RNA polymerase II transcription subunit 18</fullName>
    </recommendedName>
    <alternativeName>
        <fullName evidence="7 8">Mediator complex subunit 18</fullName>
    </alternativeName>
</protein>
<evidence type="ECO:0000313" key="10">
    <source>
        <dbReference type="Proteomes" id="UP000235371"/>
    </source>
</evidence>
<reference evidence="9 10" key="1">
    <citation type="submission" date="2016-04" db="EMBL/GenBank/DDBJ databases">
        <title>A degradative enzymes factory behind the ericoid mycorrhizal symbiosis.</title>
        <authorList>
            <consortium name="DOE Joint Genome Institute"/>
            <person name="Martino E."/>
            <person name="Morin E."/>
            <person name="Grelet G."/>
            <person name="Kuo A."/>
            <person name="Kohler A."/>
            <person name="Daghino S."/>
            <person name="Barry K."/>
            <person name="Choi C."/>
            <person name="Cichocki N."/>
            <person name="Clum A."/>
            <person name="Copeland A."/>
            <person name="Hainaut M."/>
            <person name="Haridas S."/>
            <person name="Labutti K."/>
            <person name="Lindquist E."/>
            <person name="Lipzen A."/>
            <person name="Khouja H.-R."/>
            <person name="Murat C."/>
            <person name="Ohm R."/>
            <person name="Olson A."/>
            <person name="Spatafora J."/>
            <person name="Veneault-Fourrey C."/>
            <person name="Henrissat B."/>
            <person name="Grigoriev I."/>
            <person name="Martin F."/>
            <person name="Perotto S."/>
        </authorList>
    </citation>
    <scope>NUCLEOTIDE SEQUENCE [LARGE SCALE GENOMIC DNA]</scope>
    <source>
        <strain evidence="9 10">E</strain>
    </source>
</reference>
<comment type="function">
    <text evidence="8">Component of the Mediator complex, a coactivator involved in the regulated transcription of nearly all RNA polymerase II-dependent genes. Mediator functions as a bridge to convey information from gene-specific regulatory proteins to the basal RNA polymerase II transcription machinery. Mediator is recruited to promoters by direct interactions with regulatory proteins and serves as a scaffold for the assembly of a functional preinitiation complex with RNA polymerase II and the general transcription factors.</text>
</comment>
<organism evidence="9 10">
    <name type="scientific">Hyaloscypha bicolor E</name>
    <dbReference type="NCBI Taxonomy" id="1095630"/>
    <lineage>
        <taxon>Eukaryota</taxon>
        <taxon>Fungi</taxon>
        <taxon>Dikarya</taxon>
        <taxon>Ascomycota</taxon>
        <taxon>Pezizomycotina</taxon>
        <taxon>Leotiomycetes</taxon>
        <taxon>Helotiales</taxon>
        <taxon>Hyaloscyphaceae</taxon>
        <taxon>Hyaloscypha</taxon>
        <taxon>Hyaloscypha bicolor</taxon>
    </lineage>
</organism>
<dbReference type="GO" id="GO:0070847">
    <property type="term" value="C:core mediator complex"/>
    <property type="evidence" value="ECO:0007669"/>
    <property type="project" value="TreeGrafter"/>
</dbReference>
<dbReference type="Proteomes" id="UP000235371">
    <property type="component" value="Unassembled WGS sequence"/>
</dbReference>
<keyword evidence="6 8" id="KW-0539">Nucleus</keyword>
<dbReference type="GO" id="GO:0016592">
    <property type="term" value="C:mediator complex"/>
    <property type="evidence" value="ECO:0007669"/>
    <property type="project" value="InterPro"/>
</dbReference>
<evidence type="ECO:0000256" key="4">
    <source>
        <dbReference type="ARBA" id="ARBA00023015"/>
    </source>
</evidence>
<dbReference type="InParanoid" id="A0A2J6T134"/>
<dbReference type="GO" id="GO:0003712">
    <property type="term" value="F:transcription coregulator activity"/>
    <property type="evidence" value="ECO:0007669"/>
    <property type="project" value="InterPro"/>
</dbReference>
<proteinExistence type="inferred from homology"/>
<keyword evidence="8" id="KW-0010">Activator</keyword>
<gene>
    <name evidence="8" type="primary">MED18</name>
    <name evidence="9" type="ORF">K444DRAFT_534986</name>
</gene>
<keyword evidence="4 8" id="KW-0805">Transcription regulation</keyword>
<keyword evidence="5 8" id="KW-0804">Transcription</keyword>
<accession>A0A2J6T134</accession>